<dbReference type="EMBL" id="KE503206">
    <property type="protein sequence ID" value="EPX74077.1"/>
    <property type="molecule type" value="Genomic_DNA"/>
</dbReference>
<name>S9Q1U7_SCHOY</name>
<dbReference type="PANTHER" id="PTHR12425:SF5">
    <property type="entry name" value="SYNEMBRYN"/>
    <property type="match status" value="1"/>
</dbReference>
<dbReference type="GO" id="GO:0005737">
    <property type="term" value="C:cytoplasm"/>
    <property type="evidence" value="ECO:0007669"/>
    <property type="project" value="TreeGrafter"/>
</dbReference>
<dbReference type="HOGENOM" id="CLU_514035_0_0_1"/>
<dbReference type="VEuPathDB" id="FungiDB:SOCG_03291"/>
<dbReference type="PANTHER" id="PTHR12425">
    <property type="entry name" value="SYNEMBRYN"/>
    <property type="match status" value="1"/>
</dbReference>
<sequence length="494" mass="56788">MELDNLLEVVKKKTNYAYLHESDSATRHSLEKQLQDEESIQQDLPLEFISRLKELSRKLENAKQIASVLDWNSYFYYASTCQDKVTSLEMIKLVANCFMQVPVLTKQLAHSDCLKSFTQKVFERENLESQNVYLRFLFIFLSYQGADTCINLNDLTFLLVKRLEAIWNFKLQSVCDNENLSLYAEILRILFPLFRIGSIEESTKLTYVSGKYQHVLTLFRALPILIKTWSKYAQDEDSTIRWHSINAILECSLKNITSSQACEIVGLAIKTLHSIVKLETVEQLEGHYLHLESAISLNTSASLEKVLVPILCVLYSIMHIERVQEKLKFIFLPEECDRVTSLKKGKSLACLLLRLSMIPLLENISIWHGTILFRICDCNADLLTKEVGYGYASGILNRVKHSDSSNIIIPESTGNSLKPENFQFIDPITGEFKQRSKQPSSSSTMTMEEKEREAERLFILFQRLEKNGAMQVTNPIRQAIDSGHYQELDDTYSQ</sequence>
<dbReference type="GeneID" id="25032263"/>
<gene>
    <name evidence="4" type="ORF">SOCG_03291</name>
</gene>
<dbReference type="RefSeq" id="XP_013017233.1">
    <property type="nucleotide sequence ID" value="XM_013161779.1"/>
</dbReference>
<dbReference type="GO" id="GO:0001965">
    <property type="term" value="F:G-protein alpha-subunit binding"/>
    <property type="evidence" value="ECO:0007669"/>
    <property type="project" value="TreeGrafter"/>
</dbReference>
<evidence type="ECO:0000256" key="3">
    <source>
        <dbReference type="ARBA" id="ARBA00023186"/>
    </source>
</evidence>
<evidence type="ECO:0000256" key="2">
    <source>
        <dbReference type="ARBA" id="ARBA00022658"/>
    </source>
</evidence>
<keyword evidence="2" id="KW-0344">Guanine-nucleotide releasing factor</keyword>
<evidence type="ECO:0000313" key="5">
    <source>
        <dbReference type="Proteomes" id="UP000016088"/>
    </source>
</evidence>
<accession>S9Q1U7</accession>
<keyword evidence="5" id="KW-1185">Reference proteome</keyword>
<keyword evidence="3" id="KW-0143">Chaperone</keyword>
<organism evidence="4 5">
    <name type="scientific">Schizosaccharomyces octosporus (strain yFS286)</name>
    <name type="common">Fission yeast</name>
    <name type="synonym">Octosporomyces octosporus</name>
    <dbReference type="NCBI Taxonomy" id="483514"/>
    <lineage>
        <taxon>Eukaryota</taxon>
        <taxon>Fungi</taxon>
        <taxon>Dikarya</taxon>
        <taxon>Ascomycota</taxon>
        <taxon>Taphrinomycotina</taxon>
        <taxon>Schizosaccharomycetes</taxon>
        <taxon>Schizosaccharomycetales</taxon>
        <taxon>Schizosaccharomycetaceae</taxon>
        <taxon>Schizosaccharomyces</taxon>
    </lineage>
</organism>
<dbReference type="OrthoDB" id="5585685at2759"/>
<dbReference type="Proteomes" id="UP000016088">
    <property type="component" value="Unassembled WGS sequence"/>
</dbReference>
<reference evidence="4 5" key="1">
    <citation type="journal article" date="2011" name="Science">
        <title>Comparative functional genomics of the fission yeasts.</title>
        <authorList>
            <person name="Rhind N."/>
            <person name="Chen Z."/>
            <person name="Yassour M."/>
            <person name="Thompson D.A."/>
            <person name="Haas B.J."/>
            <person name="Habib N."/>
            <person name="Wapinski I."/>
            <person name="Roy S."/>
            <person name="Lin M.F."/>
            <person name="Heiman D.I."/>
            <person name="Young S.K."/>
            <person name="Furuya K."/>
            <person name="Guo Y."/>
            <person name="Pidoux A."/>
            <person name="Chen H.M."/>
            <person name="Robbertse B."/>
            <person name="Goldberg J.M."/>
            <person name="Aoki K."/>
            <person name="Bayne E.H."/>
            <person name="Berlin A.M."/>
            <person name="Desjardins C.A."/>
            <person name="Dobbs E."/>
            <person name="Dukaj L."/>
            <person name="Fan L."/>
            <person name="FitzGerald M.G."/>
            <person name="French C."/>
            <person name="Gujja S."/>
            <person name="Hansen K."/>
            <person name="Keifenheim D."/>
            <person name="Levin J.Z."/>
            <person name="Mosher R.A."/>
            <person name="Mueller C.A."/>
            <person name="Pfiffner J."/>
            <person name="Priest M."/>
            <person name="Russ C."/>
            <person name="Smialowska A."/>
            <person name="Swoboda P."/>
            <person name="Sykes S.M."/>
            <person name="Vaughn M."/>
            <person name="Vengrova S."/>
            <person name="Yoder R."/>
            <person name="Zeng Q."/>
            <person name="Allshire R."/>
            <person name="Baulcombe D."/>
            <person name="Birren B.W."/>
            <person name="Brown W."/>
            <person name="Ekwall K."/>
            <person name="Kellis M."/>
            <person name="Leatherwood J."/>
            <person name="Levin H."/>
            <person name="Margalit H."/>
            <person name="Martienssen R."/>
            <person name="Nieduszynski C.A."/>
            <person name="Spatafora J.W."/>
            <person name="Friedman N."/>
            <person name="Dalgaard J.Z."/>
            <person name="Baumann P."/>
            <person name="Niki H."/>
            <person name="Regev A."/>
            <person name="Nusbaum C."/>
        </authorList>
    </citation>
    <scope>NUCLEOTIDE SEQUENCE [LARGE SCALE GENOMIC DNA]</scope>
    <source>
        <strain evidence="5">yFS286</strain>
    </source>
</reference>
<dbReference type="GO" id="GO:0005085">
    <property type="term" value="F:guanyl-nucleotide exchange factor activity"/>
    <property type="evidence" value="ECO:0007669"/>
    <property type="project" value="UniProtKB-KW"/>
</dbReference>
<dbReference type="InterPro" id="IPR019318">
    <property type="entry name" value="Gua_nucleotide_exch_fac_Ric8"/>
</dbReference>
<dbReference type="Pfam" id="PF10165">
    <property type="entry name" value="Ric8"/>
    <property type="match status" value="1"/>
</dbReference>
<dbReference type="GO" id="GO:0007186">
    <property type="term" value="P:G protein-coupled receptor signaling pathway"/>
    <property type="evidence" value="ECO:0007669"/>
    <property type="project" value="TreeGrafter"/>
</dbReference>
<dbReference type="OMA" id="IWHGTIL"/>
<evidence type="ECO:0000256" key="1">
    <source>
        <dbReference type="ARBA" id="ARBA00009049"/>
    </source>
</evidence>
<protein>
    <submittedName>
        <fullName evidence="4">Ric8 family guanine nucleotide exchange factor synembryn family protein</fullName>
    </submittedName>
</protein>
<dbReference type="AlphaFoldDB" id="S9Q1U7"/>
<comment type="similarity">
    <text evidence="1">Belongs to the synembryn family.</text>
</comment>
<evidence type="ECO:0000313" key="4">
    <source>
        <dbReference type="EMBL" id="EPX74077.1"/>
    </source>
</evidence>
<dbReference type="eggNOG" id="KOG4464">
    <property type="taxonomic scope" value="Eukaryota"/>
</dbReference>
<proteinExistence type="inferred from homology"/>